<dbReference type="EMBL" id="JAPFFF010000001">
    <property type="protein sequence ID" value="KAK8898057.1"/>
    <property type="molecule type" value="Genomic_DNA"/>
</dbReference>
<protein>
    <recommendedName>
        <fullName evidence="3">HECT domain-containing protein</fullName>
    </recommendedName>
</protein>
<dbReference type="Gene3D" id="3.90.1750.10">
    <property type="entry name" value="Hect, E3 ligase catalytic domains"/>
    <property type="match status" value="1"/>
</dbReference>
<organism evidence="4 5">
    <name type="scientific">Tritrichomonas musculus</name>
    <dbReference type="NCBI Taxonomy" id="1915356"/>
    <lineage>
        <taxon>Eukaryota</taxon>
        <taxon>Metamonada</taxon>
        <taxon>Parabasalia</taxon>
        <taxon>Tritrichomonadida</taxon>
        <taxon>Tritrichomonadidae</taxon>
        <taxon>Tritrichomonas</taxon>
    </lineage>
</organism>
<accession>A0ABR2L3W8</accession>
<evidence type="ECO:0000256" key="2">
    <source>
        <dbReference type="PROSITE-ProRule" id="PRU00104"/>
    </source>
</evidence>
<reference evidence="4 5" key="1">
    <citation type="submission" date="2024-04" db="EMBL/GenBank/DDBJ databases">
        <title>Tritrichomonas musculus Genome.</title>
        <authorList>
            <person name="Alves-Ferreira E."/>
            <person name="Grigg M."/>
            <person name="Lorenzi H."/>
            <person name="Galac M."/>
        </authorList>
    </citation>
    <scope>NUCLEOTIDE SEQUENCE [LARGE SCALE GENOMIC DNA]</scope>
    <source>
        <strain evidence="4 5">EAF2021</strain>
    </source>
</reference>
<feature type="domain" description="HECT" evidence="3">
    <location>
        <begin position="220"/>
        <end position="257"/>
    </location>
</feature>
<keyword evidence="5" id="KW-1185">Reference proteome</keyword>
<evidence type="ECO:0000313" key="4">
    <source>
        <dbReference type="EMBL" id="KAK8898057.1"/>
    </source>
</evidence>
<dbReference type="InterPro" id="IPR035983">
    <property type="entry name" value="Hect_E3_ubiquitin_ligase"/>
</dbReference>
<gene>
    <name evidence="4" type="ORF">M9Y10_000317</name>
</gene>
<evidence type="ECO:0000259" key="3">
    <source>
        <dbReference type="PROSITE" id="PS50237"/>
    </source>
</evidence>
<dbReference type="SUPFAM" id="SSF56204">
    <property type="entry name" value="Hect, E3 ligase catalytic domain"/>
    <property type="match status" value="1"/>
</dbReference>
<name>A0ABR2L3W8_9EUKA</name>
<comment type="caution">
    <text evidence="4">The sequence shown here is derived from an EMBL/GenBank/DDBJ whole genome shotgun (WGS) entry which is preliminary data.</text>
</comment>
<evidence type="ECO:0000256" key="1">
    <source>
        <dbReference type="ARBA" id="ARBA00022786"/>
    </source>
</evidence>
<keyword evidence="1 2" id="KW-0833">Ubl conjugation pathway</keyword>
<dbReference type="Proteomes" id="UP001470230">
    <property type="component" value="Unassembled WGS sequence"/>
</dbReference>
<sequence>MSKVDIYDSRNFLLIRILNIVYKKFGYKFENDDKGDFLYIASIKLNVDLKKVTNTRYSFTKRLISKGFFNENENKQLVEANKEDFLNFIEKYVYLSKGDRKLFGINIFQKYSNNDKIKIELIMCLIDKSCYNNAADSLIELTPTTEIINILKDEKHITNIKSLLSNIKLKMATCIYEKFNLKELIDLGTKIQIFLNFSLSTWRYEINRKRLLEESMNLLIQKDMKKVLIRIHYISEKGQDEGGLAKDWFTNVSDEII</sequence>
<proteinExistence type="predicted"/>
<comment type="caution">
    <text evidence="2">Lacks conserved residue(s) required for the propagation of feature annotation.</text>
</comment>
<dbReference type="InterPro" id="IPR000569">
    <property type="entry name" value="HECT_dom"/>
</dbReference>
<evidence type="ECO:0000313" key="5">
    <source>
        <dbReference type="Proteomes" id="UP001470230"/>
    </source>
</evidence>
<dbReference type="PROSITE" id="PS50237">
    <property type="entry name" value="HECT"/>
    <property type="match status" value="1"/>
</dbReference>